<accession>A0A226QTC9</accession>
<dbReference type="RefSeq" id="WP_089097206.1">
    <property type="nucleotide sequence ID" value="NZ_NDYL01000001.1"/>
</dbReference>
<evidence type="ECO:0000313" key="1">
    <source>
        <dbReference type="EMBL" id="OXB94752.1"/>
    </source>
</evidence>
<dbReference type="EMBL" id="NDYL01000001">
    <property type="protein sequence ID" value="OXB94752.1"/>
    <property type="molecule type" value="Genomic_DNA"/>
</dbReference>
<keyword evidence="2" id="KW-1185">Reference proteome</keyword>
<protein>
    <submittedName>
        <fullName evidence="1">Uncharacterized protein</fullName>
    </submittedName>
</protein>
<comment type="caution">
    <text evidence="1">The sequence shown here is derived from an EMBL/GenBank/DDBJ whole genome shotgun (WGS) entry which is preliminary data.</text>
</comment>
<reference evidence="1 2" key="1">
    <citation type="submission" date="2017-04" db="EMBL/GenBank/DDBJ databases">
        <title>The genome sequence of Parageobacillus galactosidasius DSM 18751.</title>
        <authorList>
            <person name="Ramaloko W.T."/>
            <person name="Koen N."/>
            <person name="Polliack S."/>
            <person name="Aliyu H."/>
            <person name="Lebre P."/>
            <person name="Mohr T."/>
            <person name="Oswald F."/>
            <person name="Zwick M."/>
            <person name="Neumann A."/>
            <person name="Syldatk C."/>
            <person name="Cowan D."/>
            <person name="De Maayer P."/>
        </authorList>
    </citation>
    <scope>NUCLEOTIDE SEQUENCE [LARGE SCALE GENOMIC DNA]</scope>
    <source>
        <strain evidence="1 2">DSM 18751</strain>
    </source>
</reference>
<name>A0A226QTC9_9BACL</name>
<dbReference type="AlphaFoldDB" id="A0A226QTC9"/>
<evidence type="ECO:0000313" key="2">
    <source>
        <dbReference type="Proteomes" id="UP000198394"/>
    </source>
</evidence>
<organism evidence="1 2">
    <name type="scientific">Parageobacillus galactosidasius</name>
    <dbReference type="NCBI Taxonomy" id="883812"/>
    <lineage>
        <taxon>Bacteria</taxon>
        <taxon>Bacillati</taxon>
        <taxon>Bacillota</taxon>
        <taxon>Bacilli</taxon>
        <taxon>Bacillales</taxon>
        <taxon>Anoxybacillaceae</taxon>
        <taxon>Parageobacillus</taxon>
    </lineage>
</organism>
<gene>
    <name evidence="1" type="ORF">B9L23_07775</name>
</gene>
<proteinExistence type="predicted"/>
<sequence>MSELYMFIAKLLIQFAKSEMLKNITASDMQRSQIKRRLLSAARYMMQHIDMLDEIWTIKGIFQLLYDELKTNDYYGYLVWIEREITDYASRLSMPENDQRRYRELLRDIQQEKEKVKQELIRKGEGIQNIPIWKPADLRPLKEEETQIEFEKQYPTRTFHSKPKDVGYHYLRPQSSYSGTDMVCTINIPGKGPIVFGELSSISYSIYREKVPVRSLGRISMKGYTRGMRTISGILTFTVFDESIVYRCMEELRKQGYRILMDEMPLFDITITMANEYGSQSMLTLYGVTTYTEGKVMSVDEIMTQNVYEFYALDIDPLSKIATKHQFI</sequence>
<dbReference type="Proteomes" id="UP000198394">
    <property type="component" value="Unassembled WGS sequence"/>
</dbReference>